<keyword evidence="3" id="KW-0804">Transcription</keyword>
<dbReference type="Pfam" id="PF01380">
    <property type="entry name" value="SIS"/>
    <property type="match status" value="1"/>
</dbReference>
<evidence type="ECO:0000313" key="6">
    <source>
        <dbReference type="EMBL" id="OUN43102.1"/>
    </source>
</evidence>
<evidence type="ECO:0008006" key="8">
    <source>
        <dbReference type="Google" id="ProtNLM"/>
    </source>
</evidence>
<dbReference type="InterPro" id="IPR009057">
    <property type="entry name" value="Homeodomain-like_sf"/>
</dbReference>
<keyword evidence="2" id="KW-0238">DNA-binding</keyword>
<dbReference type="AlphaFoldDB" id="A0A1Y3U2R1"/>
<evidence type="ECO:0000256" key="3">
    <source>
        <dbReference type="ARBA" id="ARBA00023163"/>
    </source>
</evidence>
<dbReference type="Gene3D" id="1.10.10.10">
    <property type="entry name" value="Winged helix-like DNA-binding domain superfamily/Winged helix DNA-binding domain"/>
    <property type="match status" value="1"/>
</dbReference>
<dbReference type="PANTHER" id="PTHR30514:SF1">
    <property type="entry name" value="HTH-TYPE TRANSCRIPTIONAL REGULATOR HEXR-RELATED"/>
    <property type="match status" value="1"/>
</dbReference>
<evidence type="ECO:0000259" key="4">
    <source>
        <dbReference type="PROSITE" id="PS51071"/>
    </source>
</evidence>
<dbReference type="InterPro" id="IPR035472">
    <property type="entry name" value="RpiR-like_SIS"/>
</dbReference>
<proteinExistence type="predicted"/>
<keyword evidence="1" id="KW-0805">Transcription regulation</keyword>
<dbReference type="InterPro" id="IPR000281">
    <property type="entry name" value="HTH_RpiR"/>
</dbReference>
<gene>
    <name evidence="6" type="ORF">B5G21_05795</name>
</gene>
<keyword evidence="7" id="KW-1185">Reference proteome</keyword>
<accession>A0A1Y3U2R1</accession>
<dbReference type="PROSITE" id="PS51071">
    <property type="entry name" value="HTH_RPIR"/>
    <property type="match status" value="1"/>
</dbReference>
<dbReference type="GO" id="GO:0003700">
    <property type="term" value="F:DNA-binding transcription factor activity"/>
    <property type="evidence" value="ECO:0007669"/>
    <property type="project" value="InterPro"/>
</dbReference>
<dbReference type="GO" id="GO:1901135">
    <property type="term" value="P:carbohydrate derivative metabolic process"/>
    <property type="evidence" value="ECO:0007669"/>
    <property type="project" value="InterPro"/>
</dbReference>
<dbReference type="InterPro" id="IPR046348">
    <property type="entry name" value="SIS_dom_sf"/>
</dbReference>
<dbReference type="EMBL" id="NFHO01000005">
    <property type="protein sequence ID" value="OUN43102.1"/>
    <property type="molecule type" value="Genomic_DNA"/>
</dbReference>
<dbReference type="GO" id="GO:0003677">
    <property type="term" value="F:DNA binding"/>
    <property type="evidence" value="ECO:0007669"/>
    <property type="project" value="UniProtKB-KW"/>
</dbReference>
<evidence type="ECO:0000313" key="7">
    <source>
        <dbReference type="Proteomes" id="UP000196560"/>
    </source>
</evidence>
<feature type="domain" description="SIS" evidence="5">
    <location>
        <begin position="196"/>
        <end position="336"/>
    </location>
</feature>
<protein>
    <recommendedName>
        <fullName evidence="8">MurR/RpiR family transcriptional regulator</fullName>
    </recommendedName>
</protein>
<dbReference type="PROSITE" id="PS51464">
    <property type="entry name" value="SIS"/>
    <property type="match status" value="1"/>
</dbReference>
<feature type="domain" description="HTH rpiR-type" evidence="4">
    <location>
        <begin position="75"/>
        <end position="151"/>
    </location>
</feature>
<dbReference type="InterPro" id="IPR047640">
    <property type="entry name" value="RpiR-like"/>
</dbReference>
<evidence type="ECO:0000259" key="5">
    <source>
        <dbReference type="PROSITE" id="PS51464"/>
    </source>
</evidence>
<dbReference type="Pfam" id="PF01418">
    <property type="entry name" value="HTH_6"/>
    <property type="match status" value="1"/>
</dbReference>
<organism evidence="6 7">
    <name type="scientific">Enorma massiliensis</name>
    <dbReference type="NCBI Taxonomy" id="1472761"/>
    <lineage>
        <taxon>Bacteria</taxon>
        <taxon>Bacillati</taxon>
        <taxon>Actinomycetota</taxon>
        <taxon>Coriobacteriia</taxon>
        <taxon>Coriobacteriales</taxon>
        <taxon>Coriobacteriaceae</taxon>
        <taxon>Enorma</taxon>
    </lineage>
</organism>
<dbReference type="Gene3D" id="3.40.50.10490">
    <property type="entry name" value="Glucose-6-phosphate isomerase like protein, domain 1"/>
    <property type="match status" value="1"/>
</dbReference>
<name>A0A1Y3U2R1_9ACTN</name>
<evidence type="ECO:0000256" key="1">
    <source>
        <dbReference type="ARBA" id="ARBA00023015"/>
    </source>
</evidence>
<comment type="caution">
    <text evidence="6">The sequence shown here is derived from an EMBL/GenBank/DDBJ whole genome shotgun (WGS) entry which is preliminary data.</text>
</comment>
<evidence type="ECO:0000256" key="2">
    <source>
        <dbReference type="ARBA" id="ARBA00023125"/>
    </source>
</evidence>
<dbReference type="InterPro" id="IPR001347">
    <property type="entry name" value="SIS_dom"/>
</dbReference>
<dbReference type="GO" id="GO:0097367">
    <property type="term" value="F:carbohydrate derivative binding"/>
    <property type="evidence" value="ECO:0007669"/>
    <property type="project" value="InterPro"/>
</dbReference>
<reference evidence="7" key="1">
    <citation type="submission" date="2017-04" db="EMBL/GenBank/DDBJ databases">
        <title>Function of individual gut microbiota members based on whole genome sequencing of pure cultures obtained from chicken caecum.</title>
        <authorList>
            <person name="Medvecky M."/>
            <person name="Cejkova D."/>
            <person name="Polansky O."/>
            <person name="Karasova D."/>
            <person name="Kubasova T."/>
            <person name="Cizek A."/>
            <person name="Rychlik I."/>
        </authorList>
    </citation>
    <scope>NUCLEOTIDE SEQUENCE [LARGE SCALE GENOMIC DNA]</scope>
    <source>
        <strain evidence="7">An70</strain>
    </source>
</reference>
<dbReference type="Proteomes" id="UP000196560">
    <property type="component" value="Unassembled WGS sequence"/>
</dbReference>
<dbReference type="CDD" id="cd05013">
    <property type="entry name" value="SIS_RpiR"/>
    <property type="match status" value="1"/>
</dbReference>
<sequence length="355" mass="39030">MWQRTCDHHPMFFQSAIRFHYLISVNGMLPSAYGGMRCARSPAHRQALPPRDASEDVMIAAKKQKETSSNNGACMECFETIQVNMPTYSRSQRTIAQYIIDHPSRALSLSIHDMAAEIGTSASSITRFCRKLGYDSLRDMRVSLAASSDHRAAEDFQEAMSIVGSPERLASDYLQHITDVCGKTLEVNSMETLQEAARLIAQAESVYLFGIGASALAVSNLLGKLVKLKIRCIYSADSDMNVQMADSAGANDVAIAFSYSGFTTDVVKGARNAHDNGCPLITVTHQGDSPLQSISDYALLCPAVEQLTRVTTLFSNYAQAIIVDILFLLVARQLDINPRELLQEYRSIMQSPDAL</sequence>
<dbReference type="PANTHER" id="PTHR30514">
    <property type="entry name" value="GLUCOKINASE"/>
    <property type="match status" value="1"/>
</dbReference>
<dbReference type="SUPFAM" id="SSF53697">
    <property type="entry name" value="SIS domain"/>
    <property type="match status" value="1"/>
</dbReference>
<dbReference type="InterPro" id="IPR036388">
    <property type="entry name" value="WH-like_DNA-bd_sf"/>
</dbReference>
<dbReference type="SUPFAM" id="SSF46689">
    <property type="entry name" value="Homeodomain-like"/>
    <property type="match status" value="1"/>
</dbReference>